<dbReference type="EMBL" id="JAAGWQ010000223">
    <property type="protein sequence ID" value="KAF5659128.1"/>
    <property type="molecule type" value="Genomic_DNA"/>
</dbReference>
<dbReference type="AlphaFoldDB" id="A0A8H5SWZ4"/>
<name>A0A8H5SWZ4_FUSHE</name>
<reference evidence="1 2" key="1">
    <citation type="submission" date="2020-05" db="EMBL/GenBank/DDBJ databases">
        <title>Identification and distribution of gene clusters putatively required for synthesis of sphingolipid metabolism inhibitors in phylogenetically diverse species of the filamentous fungus Fusarium.</title>
        <authorList>
            <person name="Kim H.-S."/>
            <person name="Busman M."/>
            <person name="Brown D.W."/>
            <person name="Divon H."/>
            <person name="Uhlig S."/>
            <person name="Proctor R.H."/>
        </authorList>
    </citation>
    <scope>NUCLEOTIDE SEQUENCE [LARGE SCALE GENOMIC DNA]</scope>
    <source>
        <strain evidence="1 2">NRRL 20693</strain>
    </source>
</reference>
<gene>
    <name evidence="1" type="ORF">FHETE_9557</name>
</gene>
<organism evidence="1 2">
    <name type="scientific">Fusarium heterosporum</name>
    <dbReference type="NCBI Taxonomy" id="42747"/>
    <lineage>
        <taxon>Eukaryota</taxon>
        <taxon>Fungi</taxon>
        <taxon>Dikarya</taxon>
        <taxon>Ascomycota</taxon>
        <taxon>Pezizomycotina</taxon>
        <taxon>Sordariomycetes</taxon>
        <taxon>Hypocreomycetidae</taxon>
        <taxon>Hypocreales</taxon>
        <taxon>Nectriaceae</taxon>
        <taxon>Fusarium</taxon>
        <taxon>Fusarium heterosporum species complex</taxon>
    </lineage>
</organism>
<dbReference type="OrthoDB" id="3200925at2759"/>
<evidence type="ECO:0000313" key="1">
    <source>
        <dbReference type="EMBL" id="KAF5659128.1"/>
    </source>
</evidence>
<evidence type="ECO:0000313" key="2">
    <source>
        <dbReference type="Proteomes" id="UP000567885"/>
    </source>
</evidence>
<comment type="caution">
    <text evidence="1">The sequence shown here is derived from an EMBL/GenBank/DDBJ whole genome shotgun (WGS) entry which is preliminary data.</text>
</comment>
<keyword evidence="2" id="KW-1185">Reference proteome</keyword>
<proteinExistence type="predicted"/>
<protein>
    <submittedName>
        <fullName evidence="1">Uncharacterized protein</fullName>
    </submittedName>
</protein>
<accession>A0A8H5SWZ4</accession>
<sequence length="143" mass="16062">MSNEQSTPENANIGWQDLKTNNGAKYAVKAEDYDIADKPANTSDEVAARGPDFSNVAVNWPTHSDGEPSQDVQQKTGITWYSLNKAPWYRPYTWRLTINVNDTYNYVFKDQSGDTYSLSTWQLGTHTVDYNSDNPTIISISGN</sequence>
<dbReference type="Proteomes" id="UP000567885">
    <property type="component" value="Unassembled WGS sequence"/>
</dbReference>